<evidence type="ECO:0000256" key="1">
    <source>
        <dbReference type="SAM" id="MobiDB-lite"/>
    </source>
</evidence>
<evidence type="ECO:0000259" key="2">
    <source>
        <dbReference type="Pfam" id="PF17648"/>
    </source>
</evidence>
<feature type="region of interest" description="Disordered" evidence="1">
    <location>
        <begin position="87"/>
        <end position="109"/>
    </location>
</feature>
<dbReference type="PANTHER" id="PTHR38695">
    <property type="entry name" value="AMINO ACID PERMEASE_ SLC12A DOMAIN-CONTAINING PROTEIN"/>
    <property type="match status" value="1"/>
</dbReference>
<evidence type="ECO:0000313" key="3">
    <source>
        <dbReference type="EMBL" id="KAJ9617156.1"/>
    </source>
</evidence>
<keyword evidence="4" id="KW-1185">Reference proteome</keyword>
<evidence type="ECO:0000313" key="4">
    <source>
        <dbReference type="Proteomes" id="UP001172673"/>
    </source>
</evidence>
<gene>
    <name evidence="3" type="ORF">H2200_000877</name>
</gene>
<reference evidence="3" key="1">
    <citation type="submission" date="2022-10" db="EMBL/GenBank/DDBJ databases">
        <title>Culturing micro-colonial fungi from biological soil crusts in the Mojave desert and describing Neophaeococcomyces mojavensis, and introducing the new genera and species Taxawa tesnikishii.</title>
        <authorList>
            <person name="Kurbessoian T."/>
            <person name="Stajich J.E."/>
        </authorList>
    </citation>
    <scope>NUCLEOTIDE SEQUENCE</scope>
    <source>
        <strain evidence="3">TK_41</strain>
    </source>
</reference>
<comment type="caution">
    <text evidence="3">The sequence shown here is derived from an EMBL/GenBank/DDBJ whole genome shotgun (WGS) entry which is preliminary data.</text>
</comment>
<proteinExistence type="predicted"/>
<dbReference type="InterPro" id="IPR048273">
    <property type="entry name" value="Luciferase"/>
</dbReference>
<protein>
    <recommendedName>
        <fullName evidence="2">Luciferase domain-containing protein</fullName>
    </recommendedName>
</protein>
<dbReference type="Proteomes" id="UP001172673">
    <property type="component" value="Unassembled WGS sequence"/>
</dbReference>
<dbReference type="EMBL" id="JAPDRK010000001">
    <property type="protein sequence ID" value="KAJ9617156.1"/>
    <property type="molecule type" value="Genomic_DNA"/>
</dbReference>
<name>A0AA39CRF5_9EURO</name>
<dbReference type="PANTHER" id="PTHR38695:SF1">
    <property type="entry name" value="AMINO ACID PERMEASE_ SLC12A DOMAIN-CONTAINING PROTEIN"/>
    <property type="match status" value="1"/>
</dbReference>
<dbReference type="Pfam" id="PF17648">
    <property type="entry name" value="Luciferase"/>
    <property type="match status" value="1"/>
</dbReference>
<accession>A0AA39CRF5</accession>
<dbReference type="AlphaFoldDB" id="A0AA39CRF5"/>
<dbReference type="InterPro" id="IPR040841">
    <property type="entry name" value="Luciferase_dom"/>
</dbReference>
<organism evidence="3 4">
    <name type="scientific">Cladophialophora chaetospira</name>
    <dbReference type="NCBI Taxonomy" id="386627"/>
    <lineage>
        <taxon>Eukaryota</taxon>
        <taxon>Fungi</taxon>
        <taxon>Dikarya</taxon>
        <taxon>Ascomycota</taxon>
        <taxon>Pezizomycotina</taxon>
        <taxon>Eurotiomycetes</taxon>
        <taxon>Chaetothyriomycetidae</taxon>
        <taxon>Chaetothyriales</taxon>
        <taxon>Herpotrichiellaceae</taxon>
        <taxon>Cladophialophora</taxon>
    </lineage>
</organism>
<feature type="domain" description="Luciferase" evidence="2">
    <location>
        <begin position="187"/>
        <end position="251"/>
    </location>
</feature>
<sequence length="261" mass="28525">MASVSDTLTNQYQRLVDTVNSRPRQTASTASAIALTLSLAWVLNDFRAWKAFGTGGTPPTWAGYWRMTKLRVNRLLLFGKDDLSDPSPLSSAGPGYLDANAIPARKGPRPGVMARTMPQRQVPFKPGTVEPGVEDRVRDMMATFAAKHSSVLELRPSKTEGGSTDAIYAKPILETLNERAKNNKMLGTEIAHAHPAEGSLHVWLSEADARIVVEKGWGLRFPLAFIDKGWAMVYAPRTMAEVDVVERIVKAGIAWIAGVEV</sequence>